<evidence type="ECO:0000256" key="1">
    <source>
        <dbReference type="ARBA" id="ARBA00001772"/>
    </source>
</evidence>
<evidence type="ECO:0000256" key="7">
    <source>
        <dbReference type="ARBA" id="ARBA00022729"/>
    </source>
</evidence>
<dbReference type="RefSeq" id="WP_092868242.1">
    <property type="nucleotide sequence ID" value="NZ_FPCH01000003.1"/>
</dbReference>
<feature type="binding site" evidence="15">
    <location>
        <begin position="220"/>
        <end position="222"/>
    </location>
    <ligand>
        <name>substrate</name>
    </ligand>
</feature>
<comment type="subcellular location">
    <subcellularLocation>
        <location evidence="2">Periplasm</location>
    </subcellularLocation>
</comment>
<dbReference type="Proteomes" id="UP000199423">
    <property type="component" value="Unassembled WGS sequence"/>
</dbReference>
<keyword evidence="12" id="KW-0346">Stress response</keyword>
<dbReference type="InterPro" id="IPR001478">
    <property type="entry name" value="PDZ"/>
</dbReference>
<feature type="active site" description="Charge relay system" evidence="14">
    <location>
        <position position="148"/>
    </location>
</feature>
<feature type="region of interest" description="Disordered" evidence="16">
    <location>
        <begin position="367"/>
        <end position="387"/>
    </location>
</feature>
<name>A0A1I7NPR8_9HYPH</name>
<protein>
    <recommendedName>
        <fullName evidence="5">Probable periplasmic serine endoprotease DegP-like</fullName>
        <ecNumber evidence="4">3.4.21.107</ecNumber>
    </recommendedName>
    <alternativeName>
        <fullName evidence="13">Protease Do</fullName>
    </alternativeName>
</protein>
<dbReference type="OrthoDB" id="7358927at2"/>
<dbReference type="InterPro" id="IPR009003">
    <property type="entry name" value="Peptidase_S1_PA"/>
</dbReference>
<feature type="chain" id="PRO_5039120038" description="Probable periplasmic serine endoprotease DegP-like" evidence="17">
    <location>
        <begin position="29"/>
        <end position="489"/>
    </location>
</feature>
<comment type="similarity">
    <text evidence="3">Belongs to the peptidase S1C family.</text>
</comment>
<evidence type="ECO:0000256" key="13">
    <source>
        <dbReference type="ARBA" id="ARBA00032850"/>
    </source>
</evidence>
<keyword evidence="10" id="KW-0378">Hydrolase</keyword>
<feature type="binding site" evidence="15">
    <location>
        <position position="148"/>
    </location>
    <ligand>
        <name>substrate</name>
    </ligand>
</feature>
<dbReference type="PANTHER" id="PTHR22939:SF130">
    <property type="entry name" value="PERIPLASMIC SERINE ENDOPROTEASE DEGP-LIKE-RELATED"/>
    <property type="match status" value="1"/>
</dbReference>
<evidence type="ECO:0000256" key="12">
    <source>
        <dbReference type="ARBA" id="ARBA00023016"/>
    </source>
</evidence>
<keyword evidence="20" id="KW-1185">Reference proteome</keyword>
<dbReference type="GO" id="GO:0004252">
    <property type="term" value="F:serine-type endopeptidase activity"/>
    <property type="evidence" value="ECO:0007669"/>
    <property type="project" value="InterPro"/>
</dbReference>
<keyword evidence="6 19" id="KW-0645">Protease</keyword>
<dbReference type="STRING" id="51670.SAMN04488557_2653"/>
<dbReference type="PROSITE" id="PS50106">
    <property type="entry name" value="PDZ"/>
    <property type="match status" value="2"/>
</dbReference>
<keyword evidence="8" id="KW-0677">Repeat</keyword>
<comment type="catalytic activity">
    <reaction evidence="1">
        <text>Acts on substrates that are at least partially unfolded. The cleavage site P1 residue is normally between a pair of hydrophobic residues, such as Val-|-Val.</text>
        <dbReference type="EC" id="3.4.21.107"/>
    </reaction>
</comment>
<dbReference type="Gene3D" id="2.40.10.120">
    <property type="match status" value="1"/>
</dbReference>
<evidence type="ECO:0000256" key="17">
    <source>
        <dbReference type="SAM" id="SignalP"/>
    </source>
</evidence>
<dbReference type="SMART" id="SM00228">
    <property type="entry name" value="PDZ"/>
    <property type="match status" value="2"/>
</dbReference>
<reference evidence="20" key="1">
    <citation type="submission" date="2016-10" db="EMBL/GenBank/DDBJ databases">
        <authorList>
            <person name="Varghese N."/>
            <person name="Submissions S."/>
        </authorList>
    </citation>
    <scope>NUCLEOTIDE SEQUENCE [LARGE SCALE GENOMIC DNA]</scope>
    <source>
        <strain evidence="20">DSM 1565</strain>
    </source>
</reference>
<dbReference type="EMBL" id="FPCH01000003">
    <property type="protein sequence ID" value="SFV36671.1"/>
    <property type="molecule type" value="Genomic_DNA"/>
</dbReference>
<dbReference type="Gene3D" id="2.30.42.10">
    <property type="match status" value="2"/>
</dbReference>
<evidence type="ECO:0000256" key="6">
    <source>
        <dbReference type="ARBA" id="ARBA00022670"/>
    </source>
</evidence>
<evidence type="ECO:0000256" key="15">
    <source>
        <dbReference type="PIRSR" id="PIRSR611782-2"/>
    </source>
</evidence>
<dbReference type="Pfam" id="PF13180">
    <property type="entry name" value="PDZ_2"/>
    <property type="match status" value="2"/>
</dbReference>
<evidence type="ECO:0000256" key="8">
    <source>
        <dbReference type="ARBA" id="ARBA00022737"/>
    </source>
</evidence>
<dbReference type="Pfam" id="PF13365">
    <property type="entry name" value="Trypsin_2"/>
    <property type="match status" value="1"/>
</dbReference>
<dbReference type="InterPro" id="IPR036034">
    <property type="entry name" value="PDZ_sf"/>
</dbReference>
<evidence type="ECO:0000256" key="16">
    <source>
        <dbReference type="SAM" id="MobiDB-lite"/>
    </source>
</evidence>
<proteinExistence type="inferred from homology"/>
<feature type="binding site" evidence="15">
    <location>
        <position position="117"/>
    </location>
    <ligand>
        <name>substrate</name>
    </ligand>
</feature>
<evidence type="ECO:0000256" key="3">
    <source>
        <dbReference type="ARBA" id="ARBA00010541"/>
    </source>
</evidence>
<evidence type="ECO:0000313" key="20">
    <source>
        <dbReference type="Proteomes" id="UP000199423"/>
    </source>
</evidence>
<evidence type="ECO:0000259" key="18">
    <source>
        <dbReference type="PROSITE" id="PS50106"/>
    </source>
</evidence>
<feature type="domain" description="PDZ" evidence="18">
    <location>
        <begin position="382"/>
        <end position="477"/>
    </location>
</feature>
<keyword evidence="11" id="KW-0720">Serine protease</keyword>
<evidence type="ECO:0000256" key="10">
    <source>
        <dbReference type="ARBA" id="ARBA00022801"/>
    </source>
</evidence>
<feature type="domain" description="PDZ" evidence="18">
    <location>
        <begin position="266"/>
        <end position="357"/>
    </location>
</feature>
<dbReference type="NCBIfam" id="TIGR02037">
    <property type="entry name" value="degP_htrA_DO"/>
    <property type="match status" value="1"/>
</dbReference>
<feature type="active site" description="Charge relay system" evidence="14">
    <location>
        <position position="222"/>
    </location>
</feature>
<dbReference type="InterPro" id="IPR001940">
    <property type="entry name" value="Peptidase_S1C"/>
</dbReference>
<feature type="active site" description="Charge relay system" evidence="14">
    <location>
        <position position="117"/>
    </location>
</feature>
<organism evidence="19 20">
    <name type="scientific">Hyphomicrobium facile</name>
    <dbReference type="NCBI Taxonomy" id="51670"/>
    <lineage>
        <taxon>Bacteria</taxon>
        <taxon>Pseudomonadati</taxon>
        <taxon>Pseudomonadota</taxon>
        <taxon>Alphaproteobacteria</taxon>
        <taxon>Hyphomicrobiales</taxon>
        <taxon>Hyphomicrobiaceae</taxon>
        <taxon>Hyphomicrobium</taxon>
    </lineage>
</organism>
<dbReference type="SUPFAM" id="SSF50494">
    <property type="entry name" value="Trypsin-like serine proteases"/>
    <property type="match status" value="1"/>
</dbReference>
<evidence type="ECO:0000313" key="19">
    <source>
        <dbReference type="EMBL" id="SFV36671.1"/>
    </source>
</evidence>
<keyword evidence="9" id="KW-0574">Periplasm</keyword>
<dbReference type="PRINTS" id="PR00834">
    <property type="entry name" value="PROTEASES2C"/>
</dbReference>
<evidence type="ECO:0000256" key="4">
    <source>
        <dbReference type="ARBA" id="ARBA00013035"/>
    </source>
</evidence>
<evidence type="ECO:0000256" key="2">
    <source>
        <dbReference type="ARBA" id="ARBA00004418"/>
    </source>
</evidence>
<evidence type="ECO:0000256" key="14">
    <source>
        <dbReference type="PIRSR" id="PIRSR611782-1"/>
    </source>
</evidence>
<dbReference type="InterPro" id="IPR011782">
    <property type="entry name" value="Pept_S1C_Do"/>
</dbReference>
<dbReference type="CDD" id="cd10839">
    <property type="entry name" value="cpPDZ1_DegP-like"/>
    <property type="match status" value="1"/>
</dbReference>
<keyword evidence="7 17" id="KW-0732">Signal</keyword>
<accession>A0A1I7NPR8</accession>
<evidence type="ECO:0000256" key="11">
    <source>
        <dbReference type="ARBA" id="ARBA00022825"/>
    </source>
</evidence>
<evidence type="ECO:0000256" key="5">
    <source>
        <dbReference type="ARBA" id="ARBA00013958"/>
    </source>
</evidence>
<gene>
    <name evidence="19" type="ORF">SAMN04488557_2653</name>
</gene>
<dbReference type="EC" id="3.4.21.107" evidence="4"/>
<dbReference type="GO" id="GO:0006508">
    <property type="term" value="P:proteolysis"/>
    <property type="evidence" value="ECO:0007669"/>
    <property type="project" value="UniProtKB-KW"/>
</dbReference>
<dbReference type="PANTHER" id="PTHR22939">
    <property type="entry name" value="SERINE PROTEASE FAMILY S1C HTRA-RELATED"/>
    <property type="match status" value="1"/>
</dbReference>
<dbReference type="AlphaFoldDB" id="A0A1I7NPR8"/>
<feature type="signal peptide" evidence="17">
    <location>
        <begin position="1"/>
        <end position="28"/>
    </location>
</feature>
<dbReference type="SUPFAM" id="SSF50156">
    <property type="entry name" value="PDZ domain-like"/>
    <property type="match status" value="2"/>
</dbReference>
<sequence length="489" mass="51025">MMKKRSALLVSVGFVALWGSAGAGPALAAEFANGPASVAPLAKRLEDAVVNIATSQTVKGPAGNPLPKVPKGAPFEDFFDDFFNKRGGVPHGDRKVSSLGSGFVIDGKEGLIVTNNHVIEGAEEIDINFHDGSKLVVEKIIGRDTKADLALLKVTPKKPLADVKFGPSSQIDVGDWVMAIGNPFGLGGSVSLGIISAKSRDINSGPYDDYLQTDAAINKGNSGGPLFNMNGEVIGVNTAIISPTGGSIGIGFAVPSDTVAKVIDQLKQYGEVRRGWLGVKIQTVTDDIAETLGLPQNTGALVAAVTPGSPASKAGLEAGDVILRFDGKDVTTMRGLPKMVAQAEVGQAVDLELLRKGQKQNAQVTVGRLEDDDDNASDLKNDLGKDADPKGSTIIGLTLSPLSDDLRKKYNLDDKIKGVVVEQVDPQSPAASKGLKPGDVIVEAGQDSVSEPDDVAKSVEKVKKAGRKAVLLRVEDSKGDLRFVAVPLS</sequence>
<evidence type="ECO:0000256" key="9">
    <source>
        <dbReference type="ARBA" id="ARBA00022764"/>
    </source>
</evidence>
<feature type="compositionally biased region" description="Basic and acidic residues" evidence="16">
    <location>
        <begin position="377"/>
        <end position="387"/>
    </location>
</feature>